<comment type="caution">
    <text evidence="3">The sequence shown here is derived from an EMBL/GenBank/DDBJ whole genome shotgun (WGS) entry which is preliminary data.</text>
</comment>
<feature type="transmembrane region" description="Helical" evidence="1">
    <location>
        <begin position="214"/>
        <end position="233"/>
    </location>
</feature>
<evidence type="ECO:0000259" key="2">
    <source>
        <dbReference type="Pfam" id="PF04235"/>
    </source>
</evidence>
<keyword evidence="1" id="KW-1133">Transmembrane helix</keyword>
<feature type="transmembrane region" description="Helical" evidence="1">
    <location>
        <begin position="279"/>
        <end position="306"/>
    </location>
</feature>
<sequence>MKKVSVDIESKRLNTPPPVGERILSPDLARGTMLLLILLAHAPLLLFGTSATGFALIIRPEGATTLDKIINFVSYLVVDNRARPMFAVLFGFGMALIVERQLTKGQTVKGTKRLLHRRAWLLILFGFVNSVIIGGHDILAIYGTGALLLGWLLFRSDHAMNWTLLALTFFFVFLMPIVWVYFAHAGEPFYNITAMTSYMDIVQDRFSSFFLTPIAHFLMPILIPIIAGVWAARKKLFTEPERHRQLLLSIAVAGITLSFIGALPYAISSAFALDIHPTIGGVVYAVHMLTGLAGGCGYAAIFALLGPALNPNKLAIRAIAALGKRSLTFYIYNEAMLVLLLSPVALGLGGLLNSTGITILAIIIWLSAVCLAFMLEKRALSGPLETVFRRMIYSNRKKPALQQKHG</sequence>
<feature type="transmembrane region" description="Helical" evidence="1">
    <location>
        <begin position="34"/>
        <end position="58"/>
    </location>
</feature>
<dbReference type="PANTHER" id="PTHR30590:SF2">
    <property type="entry name" value="INNER MEMBRANE PROTEIN"/>
    <property type="match status" value="1"/>
</dbReference>
<protein>
    <submittedName>
        <fullName evidence="3">DUF418 domain-containing protein</fullName>
    </submittedName>
</protein>
<evidence type="ECO:0000256" key="1">
    <source>
        <dbReference type="SAM" id="Phobius"/>
    </source>
</evidence>
<accession>A0A9Q4B4P1</accession>
<dbReference type="Proteomes" id="UP001057753">
    <property type="component" value="Unassembled WGS sequence"/>
</dbReference>
<proteinExistence type="predicted"/>
<feature type="transmembrane region" description="Helical" evidence="1">
    <location>
        <begin position="161"/>
        <end position="182"/>
    </location>
</feature>
<dbReference type="InterPro" id="IPR007349">
    <property type="entry name" value="DUF418"/>
</dbReference>
<feature type="transmembrane region" description="Helical" evidence="1">
    <location>
        <begin position="114"/>
        <end position="132"/>
    </location>
</feature>
<dbReference type="AlphaFoldDB" id="A0A9Q4B4P1"/>
<feature type="transmembrane region" description="Helical" evidence="1">
    <location>
        <begin position="357"/>
        <end position="375"/>
    </location>
</feature>
<feature type="transmembrane region" description="Helical" evidence="1">
    <location>
        <begin position="138"/>
        <end position="154"/>
    </location>
</feature>
<dbReference type="RefSeq" id="WP_257822609.1">
    <property type="nucleotide sequence ID" value="NZ_JABXYM010000001.1"/>
</dbReference>
<dbReference type="InterPro" id="IPR052529">
    <property type="entry name" value="Bact_Transport_Assoc"/>
</dbReference>
<dbReference type="EMBL" id="JABXYM010000001">
    <property type="protein sequence ID" value="MCR6098246.1"/>
    <property type="molecule type" value="Genomic_DNA"/>
</dbReference>
<dbReference type="PANTHER" id="PTHR30590">
    <property type="entry name" value="INNER MEMBRANE PROTEIN"/>
    <property type="match status" value="1"/>
</dbReference>
<keyword evidence="1" id="KW-0472">Membrane</keyword>
<keyword evidence="4" id="KW-1185">Reference proteome</keyword>
<feature type="transmembrane region" description="Helical" evidence="1">
    <location>
        <begin position="245"/>
        <end position="267"/>
    </location>
</feature>
<feature type="transmembrane region" description="Helical" evidence="1">
    <location>
        <begin position="327"/>
        <end position="351"/>
    </location>
</feature>
<dbReference type="Pfam" id="PF04235">
    <property type="entry name" value="DUF418"/>
    <property type="match status" value="1"/>
</dbReference>
<gene>
    <name evidence="3" type="ORF">HXA33_17060</name>
</gene>
<evidence type="ECO:0000313" key="4">
    <source>
        <dbReference type="Proteomes" id="UP001057753"/>
    </source>
</evidence>
<evidence type="ECO:0000313" key="3">
    <source>
        <dbReference type="EMBL" id="MCR6098246.1"/>
    </source>
</evidence>
<feature type="domain" description="DUF418" evidence="2">
    <location>
        <begin position="231"/>
        <end position="394"/>
    </location>
</feature>
<organism evidence="3 4">
    <name type="scientific">Salipaludibacillus agaradhaerens</name>
    <name type="common">Bacillus agaradhaerens</name>
    <dbReference type="NCBI Taxonomy" id="76935"/>
    <lineage>
        <taxon>Bacteria</taxon>
        <taxon>Bacillati</taxon>
        <taxon>Bacillota</taxon>
        <taxon>Bacilli</taxon>
        <taxon>Bacillales</taxon>
        <taxon>Bacillaceae</taxon>
    </lineage>
</organism>
<feature type="transmembrane region" description="Helical" evidence="1">
    <location>
        <begin position="84"/>
        <end position="102"/>
    </location>
</feature>
<keyword evidence="1" id="KW-0812">Transmembrane</keyword>
<name>A0A9Q4B4P1_SALAG</name>
<reference evidence="3" key="1">
    <citation type="submission" date="2020-06" db="EMBL/GenBank/DDBJ databases">
        <title>Insight into the genomes of haloalkaliphilic bacilli from Kenyan soda lakes.</title>
        <authorList>
            <person name="Mwirichia R."/>
            <person name="Villamizar G.C."/>
            <person name="Poehlein A."/>
            <person name="Mugweru J."/>
            <person name="Kipnyargis A."/>
            <person name="Kiplimo D."/>
            <person name="Orwa P."/>
            <person name="Daniel R."/>
        </authorList>
    </citation>
    <scope>NUCLEOTIDE SEQUENCE</scope>
    <source>
        <strain evidence="3">B1096_S55</strain>
    </source>
</reference>